<reference evidence="2" key="2">
    <citation type="submission" date="2025-08" db="UniProtKB">
        <authorList>
            <consortium name="Ensembl"/>
        </authorList>
    </citation>
    <scope>IDENTIFICATION</scope>
</reference>
<protein>
    <submittedName>
        <fullName evidence="2">Uncharacterized protein</fullName>
    </submittedName>
</protein>
<dbReference type="Ensembl" id="ENSDCDT00010038219.1">
    <property type="protein sequence ID" value="ENSDCDP00010030833.1"/>
    <property type="gene ID" value="ENSDCDG00010019721.1"/>
</dbReference>
<proteinExistence type="predicted"/>
<feature type="region of interest" description="Disordered" evidence="1">
    <location>
        <begin position="18"/>
        <end position="49"/>
    </location>
</feature>
<feature type="compositionally biased region" description="Basic residues" evidence="1">
    <location>
        <begin position="100"/>
        <end position="118"/>
    </location>
</feature>
<dbReference type="AlphaFoldDB" id="A0AAY4CCM8"/>
<keyword evidence="3" id="KW-1185">Reference proteome</keyword>
<evidence type="ECO:0000256" key="1">
    <source>
        <dbReference type="SAM" id="MobiDB-lite"/>
    </source>
</evidence>
<dbReference type="Proteomes" id="UP000694580">
    <property type="component" value="Chromosome 10"/>
</dbReference>
<evidence type="ECO:0000313" key="2">
    <source>
        <dbReference type="Ensembl" id="ENSDCDP00010030833.1"/>
    </source>
</evidence>
<accession>A0AAY4CCM8</accession>
<sequence length="118" mass="11887">MGHRRPLLAAVAEVAPPLQPPELAEGGGGVLQEAGGEGAGLLRPGQQDGVAAQHHRLVLHLVPVDPGEDLGPVGVGGAVGDAVEGVEVAGHAPGDSGILKGRKGRKHTNAHIISRRQI</sequence>
<reference evidence="2" key="3">
    <citation type="submission" date="2025-09" db="UniProtKB">
        <authorList>
            <consortium name="Ensembl"/>
        </authorList>
    </citation>
    <scope>IDENTIFICATION</scope>
</reference>
<organism evidence="2 3">
    <name type="scientific">Denticeps clupeoides</name>
    <name type="common">denticle herring</name>
    <dbReference type="NCBI Taxonomy" id="299321"/>
    <lineage>
        <taxon>Eukaryota</taxon>
        <taxon>Metazoa</taxon>
        <taxon>Chordata</taxon>
        <taxon>Craniata</taxon>
        <taxon>Vertebrata</taxon>
        <taxon>Euteleostomi</taxon>
        <taxon>Actinopterygii</taxon>
        <taxon>Neopterygii</taxon>
        <taxon>Teleostei</taxon>
        <taxon>Clupei</taxon>
        <taxon>Clupeiformes</taxon>
        <taxon>Denticipitoidei</taxon>
        <taxon>Denticipitidae</taxon>
        <taxon>Denticeps</taxon>
    </lineage>
</organism>
<reference evidence="2 3" key="1">
    <citation type="submission" date="2020-06" db="EMBL/GenBank/DDBJ databases">
        <authorList>
            <consortium name="Wellcome Sanger Institute Data Sharing"/>
        </authorList>
    </citation>
    <scope>NUCLEOTIDE SEQUENCE [LARGE SCALE GENOMIC DNA]</scope>
</reference>
<feature type="compositionally biased region" description="Gly residues" evidence="1">
    <location>
        <begin position="25"/>
        <end position="39"/>
    </location>
</feature>
<feature type="region of interest" description="Disordered" evidence="1">
    <location>
        <begin position="93"/>
        <end position="118"/>
    </location>
</feature>
<evidence type="ECO:0000313" key="3">
    <source>
        <dbReference type="Proteomes" id="UP000694580"/>
    </source>
</evidence>
<name>A0AAY4CCM8_9TELE</name>